<dbReference type="Proteomes" id="UP000237797">
    <property type="component" value="Unassembled WGS sequence"/>
</dbReference>
<dbReference type="InterPro" id="IPR006938">
    <property type="entry name" value="DUF624"/>
</dbReference>
<gene>
    <name evidence="2" type="ORF">CLV97_10212</name>
</gene>
<keyword evidence="3" id="KW-1185">Reference proteome</keyword>
<keyword evidence="1" id="KW-1133">Transmembrane helix</keyword>
<protein>
    <submittedName>
        <fullName evidence="2">Putative membrane protein YesL</fullName>
    </submittedName>
</protein>
<evidence type="ECO:0000256" key="1">
    <source>
        <dbReference type="SAM" id="Phobius"/>
    </source>
</evidence>
<accession>A0A2T0LIH0</accession>
<organism evidence="2 3">
    <name type="scientific">Planifilum fimeticola</name>
    <dbReference type="NCBI Taxonomy" id="201975"/>
    <lineage>
        <taxon>Bacteria</taxon>
        <taxon>Bacillati</taxon>
        <taxon>Bacillota</taxon>
        <taxon>Bacilli</taxon>
        <taxon>Bacillales</taxon>
        <taxon>Thermoactinomycetaceae</taxon>
        <taxon>Planifilum</taxon>
    </lineage>
</organism>
<comment type="caution">
    <text evidence="2">The sequence shown here is derived from an EMBL/GenBank/DDBJ whole genome shotgun (WGS) entry which is preliminary data.</text>
</comment>
<feature type="transmembrane region" description="Helical" evidence="1">
    <location>
        <begin position="15"/>
        <end position="41"/>
    </location>
</feature>
<keyword evidence="1" id="KW-0812">Transmembrane</keyword>
<reference evidence="2 3" key="1">
    <citation type="submission" date="2018-03" db="EMBL/GenBank/DDBJ databases">
        <title>Genomic Encyclopedia of Archaeal and Bacterial Type Strains, Phase II (KMG-II): from individual species to whole genera.</title>
        <authorList>
            <person name="Goeker M."/>
        </authorList>
    </citation>
    <scope>NUCLEOTIDE SEQUENCE [LARGE SCALE GENOMIC DNA]</scope>
    <source>
        <strain evidence="2 3">DSM 44946</strain>
    </source>
</reference>
<feature type="transmembrane region" description="Helical" evidence="1">
    <location>
        <begin position="97"/>
        <end position="120"/>
    </location>
</feature>
<dbReference type="Pfam" id="PF04854">
    <property type="entry name" value="DUF624"/>
    <property type="match status" value="1"/>
</dbReference>
<dbReference type="EMBL" id="PVNE01000002">
    <property type="protein sequence ID" value="PRX42230.1"/>
    <property type="molecule type" value="Genomic_DNA"/>
</dbReference>
<dbReference type="AlphaFoldDB" id="A0A2T0LIH0"/>
<feature type="transmembrane region" description="Helical" evidence="1">
    <location>
        <begin position="168"/>
        <end position="186"/>
    </location>
</feature>
<feature type="transmembrane region" description="Helical" evidence="1">
    <location>
        <begin position="66"/>
        <end position="85"/>
    </location>
</feature>
<evidence type="ECO:0000313" key="3">
    <source>
        <dbReference type="Proteomes" id="UP000237797"/>
    </source>
</evidence>
<proteinExistence type="predicted"/>
<sequence length="211" mass="23738">MRAGEWVVRLACLNFLWILFTLLGVGILGLFPATAAVFSVIRKGLVDEGKTFPLFRTFWSFYRADWIPMNILMLVYSVMGLGLFLDFRLVRGWEGAAQPWVVLFLVFALSVYLLSLIHLFPLYAHYRMKLHEYVLQSFLITLYRPLSSALMGGAVYLMYAAMTWLPGTLPVFAVSLPAVVVMALSFRTFRSIDPSTAIPSTGWAGVGKKHA</sequence>
<feature type="transmembrane region" description="Helical" evidence="1">
    <location>
        <begin position="141"/>
        <end position="162"/>
    </location>
</feature>
<name>A0A2T0LIH0_9BACL</name>
<keyword evidence="1" id="KW-0472">Membrane</keyword>
<evidence type="ECO:0000313" key="2">
    <source>
        <dbReference type="EMBL" id="PRX42230.1"/>
    </source>
</evidence>